<comment type="catalytic activity">
    <reaction evidence="6">
        <text>6-methylsalicylate + H(+) = 3-methylphenol + CO2</text>
        <dbReference type="Rhea" id="RHEA:23112"/>
        <dbReference type="ChEBI" id="CHEBI:15378"/>
        <dbReference type="ChEBI" id="CHEBI:16526"/>
        <dbReference type="ChEBI" id="CHEBI:17231"/>
        <dbReference type="ChEBI" id="CHEBI:36658"/>
        <dbReference type="EC" id="4.1.1.52"/>
    </reaction>
    <physiologicalReaction direction="left-to-right" evidence="6">
        <dbReference type="Rhea" id="RHEA:23113"/>
    </physiologicalReaction>
</comment>
<keyword evidence="4" id="KW-0862">Zinc</keyword>
<sequence length="348" mass="38689">MASELNLPSTSGTQITAEGRIDFHHHFFPSGLNKAGCNAKVGWKTPPENLPWSPDVSLKAMNELGIRKAILSLPAGTYSRVQAREHNRYAASVCLACPDRFRFLATLPDLRDVEGVLDEIVYAIDNLGADGVALSSSYGEGDDRVYCGDDRIESIWTELDRRRAVVFLHGTQVQTSYPHPFLGIPIVEVPHETFKAAAQLVVSGKKRKYSQVKVVLAHLGGTVPFLASRVAVLSRHMGCPLSIDEILQDFKSFYYEVALSGYESSLEAMQKFVPLDRILFGSDIPAVSVDMAQWFTRNVDTFYENNSLEGVMQQNALRLLPGLNRPFAMPCKNSPYDPSYTFVPLYIH</sequence>
<keyword evidence="3 8" id="KW-0210">Decarboxylase</keyword>
<evidence type="ECO:0000313" key="11">
    <source>
        <dbReference type="Proteomes" id="UP000076761"/>
    </source>
</evidence>
<name>A0A165P117_9AGAM</name>
<comment type="similarity">
    <text evidence="1">Belongs to the metallo-dependent hydrolases superfamily. ACMSD family.</text>
</comment>
<dbReference type="InterPro" id="IPR006680">
    <property type="entry name" value="Amidohydro-rel"/>
</dbReference>
<dbReference type="GO" id="GO:0005829">
    <property type="term" value="C:cytosol"/>
    <property type="evidence" value="ECO:0007669"/>
    <property type="project" value="TreeGrafter"/>
</dbReference>
<evidence type="ECO:0000256" key="8">
    <source>
        <dbReference type="RuleBase" id="RU366045"/>
    </source>
</evidence>
<dbReference type="EMBL" id="KV425621">
    <property type="protein sequence ID" value="KZT20378.1"/>
    <property type="molecule type" value="Genomic_DNA"/>
</dbReference>
<dbReference type="AlphaFoldDB" id="A0A165P117"/>
<organism evidence="10 11">
    <name type="scientific">Neolentinus lepideus HHB14362 ss-1</name>
    <dbReference type="NCBI Taxonomy" id="1314782"/>
    <lineage>
        <taxon>Eukaryota</taxon>
        <taxon>Fungi</taxon>
        <taxon>Dikarya</taxon>
        <taxon>Basidiomycota</taxon>
        <taxon>Agaricomycotina</taxon>
        <taxon>Agaricomycetes</taxon>
        <taxon>Gloeophyllales</taxon>
        <taxon>Gloeophyllaceae</taxon>
        <taxon>Neolentinus</taxon>
    </lineage>
</organism>
<dbReference type="Gene3D" id="3.20.20.140">
    <property type="entry name" value="Metal-dependent hydrolases"/>
    <property type="match status" value="1"/>
</dbReference>
<dbReference type="GO" id="GO:0016787">
    <property type="term" value="F:hydrolase activity"/>
    <property type="evidence" value="ECO:0007669"/>
    <property type="project" value="UniProtKB-KW"/>
</dbReference>
<keyword evidence="11" id="KW-1185">Reference proteome</keyword>
<dbReference type="PANTHER" id="PTHR21240">
    <property type="entry name" value="2-AMINO-3-CARBOXYLMUCONATE-6-SEMIALDEHYDE DECARBOXYLASE"/>
    <property type="match status" value="1"/>
</dbReference>
<evidence type="ECO:0000256" key="5">
    <source>
        <dbReference type="ARBA" id="ARBA00023239"/>
    </source>
</evidence>
<keyword evidence="10" id="KW-0378">Hydrolase</keyword>
<evidence type="ECO:0000256" key="4">
    <source>
        <dbReference type="ARBA" id="ARBA00022833"/>
    </source>
</evidence>
<dbReference type="InParanoid" id="A0A165P117"/>
<evidence type="ECO:0000313" key="10">
    <source>
        <dbReference type="EMBL" id="KZT20378.1"/>
    </source>
</evidence>
<dbReference type="OrthoDB" id="2832284at2759"/>
<dbReference type="GO" id="GO:0046872">
    <property type="term" value="F:metal ion binding"/>
    <property type="evidence" value="ECO:0007669"/>
    <property type="project" value="UniProtKB-KW"/>
</dbReference>
<evidence type="ECO:0000256" key="3">
    <source>
        <dbReference type="ARBA" id="ARBA00022793"/>
    </source>
</evidence>
<dbReference type="GO" id="GO:0019748">
    <property type="term" value="P:secondary metabolic process"/>
    <property type="evidence" value="ECO:0007669"/>
    <property type="project" value="TreeGrafter"/>
</dbReference>
<accession>A0A165P117</accession>
<dbReference type="PANTHER" id="PTHR21240:SF29">
    <property type="entry name" value="AMIDOHYDROLASE-RELATED DOMAIN-CONTAINING PROTEIN"/>
    <property type="match status" value="1"/>
</dbReference>
<gene>
    <name evidence="10" type="ORF">NEOLEDRAFT_1100876</name>
</gene>
<dbReference type="InterPro" id="IPR032466">
    <property type="entry name" value="Metal_Hydrolase"/>
</dbReference>
<evidence type="ECO:0000259" key="9">
    <source>
        <dbReference type="Pfam" id="PF04909"/>
    </source>
</evidence>
<evidence type="ECO:0000256" key="7">
    <source>
        <dbReference type="ARBA" id="ARBA00038889"/>
    </source>
</evidence>
<evidence type="ECO:0000256" key="1">
    <source>
        <dbReference type="ARBA" id="ARBA00005871"/>
    </source>
</evidence>
<dbReference type="InterPro" id="IPR032465">
    <property type="entry name" value="ACMSD"/>
</dbReference>
<dbReference type="GO" id="GO:0047596">
    <property type="term" value="F:6-methylsalicylate decarboxylase activity"/>
    <property type="evidence" value="ECO:0007669"/>
    <property type="project" value="UniProtKB-EC"/>
</dbReference>
<dbReference type="Pfam" id="PF04909">
    <property type="entry name" value="Amidohydro_2"/>
    <property type="match status" value="1"/>
</dbReference>
<keyword evidence="5 8" id="KW-0456">Lyase</keyword>
<dbReference type="STRING" id="1314782.A0A165P117"/>
<keyword evidence="2" id="KW-0479">Metal-binding</keyword>
<dbReference type="SUPFAM" id="SSF51556">
    <property type="entry name" value="Metallo-dependent hydrolases"/>
    <property type="match status" value="1"/>
</dbReference>
<proteinExistence type="inferred from homology"/>
<evidence type="ECO:0000256" key="2">
    <source>
        <dbReference type="ARBA" id="ARBA00022723"/>
    </source>
</evidence>
<feature type="domain" description="Amidohydrolase-related" evidence="9">
    <location>
        <begin position="21"/>
        <end position="321"/>
    </location>
</feature>
<protein>
    <recommendedName>
        <fullName evidence="7">6-methylsalicylate decarboxylase</fullName>
        <ecNumber evidence="7">4.1.1.52</ecNumber>
    </recommendedName>
</protein>
<dbReference type="EC" id="4.1.1.52" evidence="7"/>
<evidence type="ECO:0000256" key="6">
    <source>
        <dbReference type="ARBA" id="ARBA00036832"/>
    </source>
</evidence>
<dbReference type="Proteomes" id="UP000076761">
    <property type="component" value="Unassembled WGS sequence"/>
</dbReference>
<reference evidence="10 11" key="1">
    <citation type="journal article" date="2016" name="Mol. Biol. Evol.">
        <title>Comparative Genomics of Early-Diverging Mushroom-Forming Fungi Provides Insights into the Origins of Lignocellulose Decay Capabilities.</title>
        <authorList>
            <person name="Nagy L.G."/>
            <person name="Riley R."/>
            <person name="Tritt A."/>
            <person name="Adam C."/>
            <person name="Daum C."/>
            <person name="Floudas D."/>
            <person name="Sun H."/>
            <person name="Yadav J.S."/>
            <person name="Pangilinan J."/>
            <person name="Larsson K.H."/>
            <person name="Matsuura K."/>
            <person name="Barry K."/>
            <person name="Labutti K."/>
            <person name="Kuo R."/>
            <person name="Ohm R.A."/>
            <person name="Bhattacharya S.S."/>
            <person name="Shirouzu T."/>
            <person name="Yoshinaga Y."/>
            <person name="Martin F.M."/>
            <person name="Grigoriev I.V."/>
            <person name="Hibbett D.S."/>
        </authorList>
    </citation>
    <scope>NUCLEOTIDE SEQUENCE [LARGE SCALE GENOMIC DNA]</scope>
    <source>
        <strain evidence="10 11">HHB14362 ss-1</strain>
    </source>
</reference>